<dbReference type="Gene3D" id="1.25.40.10">
    <property type="entry name" value="Tetratricopeptide repeat domain"/>
    <property type="match status" value="2"/>
</dbReference>
<evidence type="ECO:0000256" key="7">
    <source>
        <dbReference type="PROSITE-ProRule" id="PRU00339"/>
    </source>
</evidence>
<dbReference type="InterPro" id="IPR029787">
    <property type="entry name" value="Nucleotide_cyclase"/>
</dbReference>
<dbReference type="InterPro" id="IPR001054">
    <property type="entry name" value="A/G_cyclase"/>
</dbReference>
<dbReference type="SMART" id="SM00044">
    <property type="entry name" value="CYCc"/>
    <property type="match status" value="1"/>
</dbReference>
<keyword evidence="2 9" id="KW-0812">Transmembrane</keyword>
<dbReference type="Proteomes" id="UP001206788">
    <property type="component" value="Unassembled WGS sequence"/>
</dbReference>
<feature type="repeat" description="TPR" evidence="7">
    <location>
        <begin position="161"/>
        <end position="194"/>
    </location>
</feature>
<dbReference type="InterPro" id="IPR018297">
    <property type="entry name" value="A/G_cyclase_CS"/>
</dbReference>
<evidence type="ECO:0000259" key="10">
    <source>
        <dbReference type="PROSITE" id="PS50125"/>
    </source>
</evidence>
<evidence type="ECO:0000256" key="8">
    <source>
        <dbReference type="RuleBase" id="RU000405"/>
    </source>
</evidence>
<evidence type="ECO:0000256" key="3">
    <source>
        <dbReference type="ARBA" id="ARBA00022741"/>
    </source>
</evidence>
<organism evidence="11 12">
    <name type="scientific">Algoriphagus limi</name>
    <dbReference type="NCBI Taxonomy" id="2975273"/>
    <lineage>
        <taxon>Bacteria</taxon>
        <taxon>Pseudomonadati</taxon>
        <taxon>Bacteroidota</taxon>
        <taxon>Cytophagia</taxon>
        <taxon>Cytophagales</taxon>
        <taxon>Cyclobacteriaceae</taxon>
        <taxon>Algoriphagus</taxon>
    </lineage>
</organism>
<dbReference type="RefSeq" id="WP_259413762.1">
    <property type="nucleotide sequence ID" value="NZ_JANWGH010000001.1"/>
</dbReference>
<dbReference type="PROSITE" id="PS50125">
    <property type="entry name" value="GUANYLATE_CYCLASE_2"/>
    <property type="match status" value="1"/>
</dbReference>
<accession>A0ABT2G485</accession>
<comment type="subcellular location">
    <subcellularLocation>
        <location evidence="1">Membrane</location>
    </subcellularLocation>
</comment>
<evidence type="ECO:0000313" key="12">
    <source>
        <dbReference type="Proteomes" id="UP001206788"/>
    </source>
</evidence>
<keyword evidence="3" id="KW-0547">Nucleotide-binding</keyword>
<keyword evidence="12" id="KW-1185">Reference proteome</keyword>
<comment type="caution">
    <text evidence="11">The sequence shown here is derived from an EMBL/GenBank/DDBJ whole genome shotgun (WGS) entry which is preliminary data.</text>
</comment>
<protein>
    <submittedName>
        <fullName evidence="11">Tetratricopeptide repeat protein</fullName>
    </submittedName>
</protein>
<keyword evidence="5 9" id="KW-0472">Membrane</keyword>
<evidence type="ECO:0000256" key="2">
    <source>
        <dbReference type="ARBA" id="ARBA00022692"/>
    </source>
</evidence>
<feature type="transmembrane region" description="Helical" evidence="9">
    <location>
        <begin position="439"/>
        <end position="460"/>
    </location>
</feature>
<sequence length="680" mass="76578">MKKLKLLTFLLSMIQSVCLSQESKMDSLKRLINEAKDDTTKVIQLNQIAKEYRFRDLDSSFILSTQALQLAQAKNWKKGMADAILIRASLKLFMGELDTALAWSQKSLALFEIDDNKSGQAEALNVISFVYEDRGNFESSLETQLSALKLAEELSDKSMIAKHENNIGNIYNKIGDYPKALEYYLKALKKKEDLGDTRGIAINRGNIGLLYSYLGEDEKALAFYFESLKSYENLQDKGGIATTLGNIGNTYSAIGDHSKSLEYSLKALNITEELGVKREVIRIVGNIGDHYFGQKNYPEALKNFSRASEMAEELGDKYALAIWIGSSGFVYMETGNFKAAEESFQKSVQIAESVGAKDILRRMEEGLSNLYEVTGRHNLALIHYKKAIQLKDSLFNQEKAKEFTRRALTYEFEKKEALQKADQERKDALAQEELQRQKLIQSASTLGFSIVLVFASVFFIQRNKIKKNKKLSDELLLNILPSEVAEELKIKGSSDARFFDEVTIMFTDFKNFTQVAEKLSPMELVNEIDRCFKAFDDIIGKYNVEKIKTIGDSYMCAGGLPVANNTHAEDVIKAALEIQKTISEKFNKNSEKGTNLLEMRIGIHTGPVVAGIVGTKKFSYDIWGDAVNIASRMESAGEPGKVNISGRTYELIKDKFICFYRGKIRAKNKGEIEMYFVESA</sequence>
<dbReference type="EMBL" id="JANWGH010000001">
    <property type="protein sequence ID" value="MCS5490085.1"/>
    <property type="molecule type" value="Genomic_DNA"/>
</dbReference>
<dbReference type="Pfam" id="PF00211">
    <property type="entry name" value="Guanylate_cyc"/>
    <property type="match status" value="1"/>
</dbReference>
<dbReference type="PROSITE" id="PS50005">
    <property type="entry name" value="TPR"/>
    <property type="match status" value="3"/>
</dbReference>
<evidence type="ECO:0000256" key="9">
    <source>
        <dbReference type="SAM" id="Phobius"/>
    </source>
</evidence>
<dbReference type="SUPFAM" id="SSF48452">
    <property type="entry name" value="TPR-like"/>
    <property type="match status" value="2"/>
</dbReference>
<evidence type="ECO:0000313" key="11">
    <source>
        <dbReference type="EMBL" id="MCS5490085.1"/>
    </source>
</evidence>
<comment type="similarity">
    <text evidence="8">Belongs to the adenylyl cyclase class-4/guanylyl cyclase family.</text>
</comment>
<gene>
    <name evidence="11" type="ORF">NY014_06575</name>
</gene>
<dbReference type="InterPro" id="IPR011990">
    <property type="entry name" value="TPR-like_helical_dom_sf"/>
</dbReference>
<proteinExistence type="inferred from homology"/>
<dbReference type="InterPro" id="IPR019734">
    <property type="entry name" value="TPR_rpt"/>
</dbReference>
<reference evidence="11 12" key="1">
    <citation type="submission" date="2022-08" db="EMBL/GenBank/DDBJ databases">
        <title>Algoriphagus sp. CAU 1643 isolated from mud.</title>
        <authorList>
            <person name="Kim W."/>
        </authorList>
    </citation>
    <scope>NUCLEOTIDE SEQUENCE [LARGE SCALE GENOMIC DNA]</scope>
    <source>
        <strain evidence="11 12">CAU 1643</strain>
    </source>
</reference>
<evidence type="ECO:0000256" key="5">
    <source>
        <dbReference type="ARBA" id="ARBA00023136"/>
    </source>
</evidence>
<keyword evidence="6 8" id="KW-0456">Lyase</keyword>
<name>A0ABT2G485_9BACT</name>
<dbReference type="CDD" id="cd07302">
    <property type="entry name" value="CHD"/>
    <property type="match status" value="1"/>
</dbReference>
<evidence type="ECO:0000256" key="6">
    <source>
        <dbReference type="ARBA" id="ARBA00023239"/>
    </source>
</evidence>
<dbReference type="InterPro" id="IPR050401">
    <property type="entry name" value="Cyclic_nucleotide_synthase"/>
</dbReference>
<dbReference type="SMART" id="SM00028">
    <property type="entry name" value="TPR"/>
    <property type="match status" value="8"/>
</dbReference>
<dbReference type="PANTHER" id="PTHR11920">
    <property type="entry name" value="GUANYLYL CYCLASE"/>
    <property type="match status" value="1"/>
</dbReference>
<dbReference type="SUPFAM" id="SSF55073">
    <property type="entry name" value="Nucleotide cyclase"/>
    <property type="match status" value="1"/>
</dbReference>
<dbReference type="PANTHER" id="PTHR11920:SF335">
    <property type="entry name" value="GUANYLATE CYCLASE"/>
    <property type="match status" value="1"/>
</dbReference>
<keyword evidence="7" id="KW-0802">TPR repeat</keyword>
<dbReference type="Gene3D" id="3.30.70.1230">
    <property type="entry name" value="Nucleotide cyclase"/>
    <property type="match status" value="1"/>
</dbReference>
<evidence type="ECO:0000256" key="1">
    <source>
        <dbReference type="ARBA" id="ARBA00004370"/>
    </source>
</evidence>
<dbReference type="Pfam" id="PF13424">
    <property type="entry name" value="TPR_12"/>
    <property type="match status" value="3"/>
</dbReference>
<feature type="domain" description="Guanylate cyclase" evidence="10">
    <location>
        <begin position="503"/>
        <end position="634"/>
    </location>
</feature>
<feature type="repeat" description="TPR" evidence="7">
    <location>
        <begin position="281"/>
        <end position="314"/>
    </location>
</feature>
<dbReference type="SUPFAM" id="SSF81901">
    <property type="entry name" value="HCP-like"/>
    <property type="match status" value="1"/>
</dbReference>
<keyword evidence="4 9" id="KW-1133">Transmembrane helix</keyword>
<feature type="repeat" description="TPR" evidence="7">
    <location>
        <begin position="241"/>
        <end position="274"/>
    </location>
</feature>
<evidence type="ECO:0000256" key="4">
    <source>
        <dbReference type="ARBA" id="ARBA00022989"/>
    </source>
</evidence>
<dbReference type="PROSITE" id="PS00452">
    <property type="entry name" value="GUANYLATE_CYCLASE_1"/>
    <property type="match status" value="1"/>
</dbReference>